<reference evidence="3" key="1">
    <citation type="submission" date="2016-06" db="UniProtKB">
        <authorList>
            <consortium name="WormBaseParasite"/>
        </authorList>
    </citation>
    <scope>IDENTIFICATION</scope>
</reference>
<dbReference type="WBParaSite" id="GPUH_0000782701-mRNA-1">
    <property type="protein sequence ID" value="GPUH_0000782701-mRNA-1"/>
    <property type="gene ID" value="GPUH_0000782701"/>
</dbReference>
<sequence length="96" mass="10943">MEHSIYSHINCGRDYQAKVKKWADRAITDEERDAIPDRDEAVFDCNVIDHLEDSAGMLQFLVASDKVVNAAHQRVVLAVQTFYLSKITASFRHFSS</sequence>
<keyword evidence="2" id="KW-1185">Reference proteome</keyword>
<protein>
    <submittedName>
        <fullName evidence="3">DUF4258 domain-containing protein</fullName>
    </submittedName>
</protein>
<evidence type="ECO:0000313" key="2">
    <source>
        <dbReference type="Proteomes" id="UP000271098"/>
    </source>
</evidence>
<evidence type="ECO:0000313" key="3">
    <source>
        <dbReference type="WBParaSite" id="GPUH_0000782701-mRNA-1"/>
    </source>
</evidence>
<proteinExistence type="predicted"/>
<name>A0A183DGH7_9BILA</name>
<dbReference type="AlphaFoldDB" id="A0A183DGH7"/>
<dbReference type="Proteomes" id="UP000271098">
    <property type="component" value="Unassembled WGS sequence"/>
</dbReference>
<evidence type="ECO:0000313" key="1">
    <source>
        <dbReference type="EMBL" id="VDK59790.1"/>
    </source>
</evidence>
<gene>
    <name evidence="1" type="ORF">GPUH_LOCUS7821</name>
</gene>
<organism evidence="3">
    <name type="scientific">Gongylonema pulchrum</name>
    <dbReference type="NCBI Taxonomy" id="637853"/>
    <lineage>
        <taxon>Eukaryota</taxon>
        <taxon>Metazoa</taxon>
        <taxon>Ecdysozoa</taxon>
        <taxon>Nematoda</taxon>
        <taxon>Chromadorea</taxon>
        <taxon>Rhabditida</taxon>
        <taxon>Spirurina</taxon>
        <taxon>Spiruromorpha</taxon>
        <taxon>Spiruroidea</taxon>
        <taxon>Gongylonematidae</taxon>
        <taxon>Gongylonema</taxon>
    </lineage>
</organism>
<dbReference type="EMBL" id="UYRT01021204">
    <property type="protein sequence ID" value="VDK59790.1"/>
    <property type="molecule type" value="Genomic_DNA"/>
</dbReference>
<accession>A0A183DGH7</accession>
<dbReference type="OrthoDB" id="10258692at2759"/>
<reference evidence="1 2" key="2">
    <citation type="submission" date="2018-11" db="EMBL/GenBank/DDBJ databases">
        <authorList>
            <consortium name="Pathogen Informatics"/>
        </authorList>
    </citation>
    <scope>NUCLEOTIDE SEQUENCE [LARGE SCALE GENOMIC DNA]</scope>
</reference>